<accession>E3BNR4</accession>
<dbReference type="Pfam" id="PF05947">
    <property type="entry name" value="T6SS_TssF"/>
    <property type="match status" value="1"/>
</dbReference>
<dbReference type="InterPro" id="IPR010272">
    <property type="entry name" value="T6SS_TssF"/>
</dbReference>
<name>E3BNR4_9VIBR</name>
<dbReference type="eggNOG" id="COG3519">
    <property type="taxonomic scope" value="Bacteria"/>
</dbReference>
<gene>
    <name evidence="1" type="ORF">VIBC2010_14774</name>
</gene>
<evidence type="ECO:0000313" key="2">
    <source>
        <dbReference type="Proteomes" id="UP000002943"/>
    </source>
</evidence>
<dbReference type="RefSeq" id="WP_009602660.1">
    <property type="nucleotide sequence ID" value="NZ_AEIU01000096.1"/>
</dbReference>
<protein>
    <recommendedName>
        <fullName evidence="3">Protein ImpG/VasA</fullName>
    </recommendedName>
</protein>
<dbReference type="STRING" id="796620.VIBC2010_14774"/>
<sequence length="584" mass="66591">MSNDPLLRYYEQELTLVRRALGQFEQQHPGYAERLNINQGKIEDPNLARLLDGVALLNANVEKKLAEQLPQVIEGLLSILYPSYTQVVPSVAYLKLDDDVIPSESYTLPKGSQFSAESQGQDCTFTTVSELKTTPFTLIDTAATSAPFKFNRPVGTESTTAVIQITLSTMDQDVNFASLWLDDLDFFVQGFENNADSLVEILLAETQSISISDTKFEQHEVIEADQLTSRISDNSFQFLPQRGNQFNGFQLISEFFYFKEKRQFFRLKGFGDAAKNFDTDTIVLNLFMHSLPTEFMRLFDNHVFKLNIVPAINMFDHLGEPVSYDQRSLSVPINADSSTESCLEIVEVSEVFEITSSGEKLLTPLYKDSYRSNPNNDHWQSVRGNDNSFQLFICLKNSNEIEFNKLYGTRLKCTNGKRACSVNGKFECIENIDLPGEFHPIYPPSAPIERERDQHLHWQFIELLNSNFISILHADNPEEELKRMLRLCSREQVNTDEILSIRSVNIRSQVSALRILGKNVFSPGTEIEITLDTAKGFLVFGDVLNRFFQQFCSFDRYIQLSIKVYGKDGYVKRYPKLHGSQKAL</sequence>
<dbReference type="AlphaFoldDB" id="E3BNR4"/>
<evidence type="ECO:0000313" key="1">
    <source>
        <dbReference type="EMBL" id="EFP95308.1"/>
    </source>
</evidence>
<dbReference type="NCBIfam" id="TIGR03359">
    <property type="entry name" value="VI_chp_6"/>
    <property type="match status" value="1"/>
</dbReference>
<comment type="caution">
    <text evidence="1">The sequence shown here is derived from an EMBL/GenBank/DDBJ whole genome shotgun (WGS) entry which is preliminary data.</text>
</comment>
<dbReference type="Proteomes" id="UP000002943">
    <property type="component" value="Unassembled WGS sequence"/>
</dbReference>
<dbReference type="PANTHER" id="PTHR35370">
    <property type="entry name" value="CYTOPLASMIC PROTEIN-RELATED-RELATED"/>
    <property type="match status" value="1"/>
</dbReference>
<keyword evidence="2" id="KW-1185">Reference proteome</keyword>
<dbReference type="PANTHER" id="PTHR35370:SF1">
    <property type="entry name" value="TYPE VI SECRETION SYSTEM COMPONENT TSSF1"/>
    <property type="match status" value="1"/>
</dbReference>
<dbReference type="EMBL" id="AEIU01000096">
    <property type="protein sequence ID" value="EFP95308.1"/>
    <property type="molecule type" value="Genomic_DNA"/>
</dbReference>
<organism evidence="1 2">
    <name type="scientific">Vibrio caribbeanicus ATCC BAA-2122</name>
    <dbReference type="NCBI Taxonomy" id="796620"/>
    <lineage>
        <taxon>Bacteria</taxon>
        <taxon>Pseudomonadati</taxon>
        <taxon>Pseudomonadota</taxon>
        <taxon>Gammaproteobacteria</taxon>
        <taxon>Vibrionales</taxon>
        <taxon>Vibrionaceae</taxon>
        <taxon>Vibrio</taxon>
    </lineage>
</organism>
<evidence type="ECO:0008006" key="3">
    <source>
        <dbReference type="Google" id="ProtNLM"/>
    </source>
</evidence>
<dbReference type="OrthoDB" id="9763676at2"/>
<reference evidence="1 2" key="1">
    <citation type="journal article" date="2012" name="Int. J. Syst. Evol. Microbiol.">
        <title>Vibrio caribbeanicus sp. nov., isolated from the marine sponge Scleritoderma cyanea.</title>
        <authorList>
            <person name="Hoffmann M."/>
            <person name="Monday S.R."/>
            <person name="Allard M.W."/>
            <person name="Strain E.A."/>
            <person name="Whittaker P."/>
            <person name="Naum M."/>
            <person name="McCarthy P.J."/>
            <person name="Lopez J.V."/>
            <person name="Fischer M."/>
            <person name="Brown E.W."/>
        </authorList>
    </citation>
    <scope>NUCLEOTIDE SEQUENCE [LARGE SCALE GENOMIC DNA]</scope>
    <source>
        <strain evidence="1 2">ATCC BAA-2122</strain>
    </source>
</reference>
<proteinExistence type="predicted"/>